<dbReference type="Pfam" id="PF10335">
    <property type="entry name" value="DUF294_C"/>
    <property type="match status" value="1"/>
</dbReference>
<gene>
    <name evidence="5" type="ORF">MQE35_15415</name>
</gene>
<evidence type="ECO:0000256" key="1">
    <source>
        <dbReference type="ARBA" id="ARBA00023122"/>
    </source>
</evidence>
<dbReference type="Pfam" id="PF00571">
    <property type="entry name" value="CBS"/>
    <property type="match status" value="2"/>
</dbReference>
<dbReference type="SMART" id="SM00100">
    <property type="entry name" value="cNMP"/>
    <property type="match status" value="1"/>
</dbReference>
<proteinExistence type="predicted"/>
<dbReference type="AlphaFoldDB" id="A0A9E6ZUQ4"/>
<feature type="domain" description="CBS" evidence="4">
    <location>
        <begin position="235"/>
        <end position="294"/>
    </location>
</feature>
<dbReference type="CDD" id="cd00038">
    <property type="entry name" value="CAP_ED"/>
    <property type="match status" value="1"/>
</dbReference>
<dbReference type="Gene3D" id="2.60.120.10">
    <property type="entry name" value="Jelly Rolls"/>
    <property type="match status" value="1"/>
</dbReference>
<dbReference type="InterPro" id="IPR005105">
    <property type="entry name" value="GlnD_Uridyltrans_N"/>
</dbReference>
<keyword evidence="1 2" id="KW-0129">CBS domain</keyword>
<dbReference type="GO" id="GO:0008773">
    <property type="term" value="F:[protein-PII] uridylyltransferase activity"/>
    <property type="evidence" value="ECO:0007669"/>
    <property type="project" value="InterPro"/>
</dbReference>
<dbReference type="Pfam" id="PF03445">
    <property type="entry name" value="DUF294"/>
    <property type="match status" value="1"/>
</dbReference>
<dbReference type="InterPro" id="IPR051257">
    <property type="entry name" value="Diverse_CBS-Domain"/>
</dbReference>
<protein>
    <submittedName>
        <fullName evidence="5">DUF294 nucleotidyltransferase-like domain-containing protein</fullName>
    </submittedName>
</protein>
<dbReference type="PANTHER" id="PTHR43080:SF2">
    <property type="entry name" value="CBS DOMAIN-CONTAINING PROTEIN"/>
    <property type="match status" value="1"/>
</dbReference>
<dbReference type="Gene3D" id="3.10.580.10">
    <property type="entry name" value="CBS-domain"/>
    <property type="match status" value="1"/>
</dbReference>
<evidence type="ECO:0000256" key="2">
    <source>
        <dbReference type="PROSITE-ProRule" id="PRU00703"/>
    </source>
</evidence>
<dbReference type="InterPro" id="IPR000644">
    <property type="entry name" value="CBS_dom"/>
</dbReference>
<dbReference type="CDD" id="cd05401">
    <property type="entry name" value="NT_GlnE_GlnD_like"/>
    <property type="match status" value="1"/>
</dbReference>
<evidence type="ECO:0000313" key="5">
    <source>
        <dbReference type="EMBL" id="UOB17116.1"/>
    </source>
</evidence>
<evidence type="ECO:0000259" key="3">
    <source>
        <dbReference type="PROSITE" id="PS50042"/>
    </source>
</evidence>
<evidence type="ECO:0000313" key="6">
    <source>
        <dbReference type="Proteomes" id="UP000831290"/>
    </source>
</evidence>
<dbReference type="EMBL" id="CP094358">
    <property type="protein sequence ID" value="UOB17116.1"/>
    <property type="molecule type" value="Genomic_DNA"/>
</dbReference>
<dbReference type="Pfam" id="PF00027">
    <property type="entry name" value="cNMP_binding"/>
    <property type="match status" value="1"/>
</dbReference>
<dbReference type="InterPro" id="IPR000595">
    <property type="entry name" value="cNMP-bd_dom"/>
</dbReference>
<dbReference type="KEGG" id="fbm:MQE35_15415"/>
<dbReference type="InterPro" id="IPR018490">
    <property type="entry name" value="cNMP-bd_dom_sf"/>
</dbReference>
<dbReference type="InterPro" id="IPR018821">
    <property type="entry name" value="DUF294_put_nucleoTrafse_sb-bd"/>
</dbReference>
<feature type="domain" description="Cyclic nucleotide-binding" evidence="3">
    <location>
        <begin position="18"/>
        <end position="136"/>
    </location>
</feature>
<dbReference type="InterPro" id="IPR014710">
    <property type="entry name" value="RmlC-like_jellyroll"/>
</dbReference>
<dbReference type="SMART" id="SM00116">
    <property type="entry name" value="CBS"/>
    <property type="match status" value="2"/>
</dbReference>
<name>A0A9E6ZUQ4_9FLAO</name>
<dbReference type="PROSITE" id="PS51371">
    <property type="entry name" value="CBS"/>
    <property type="match status" value="2"/>
</dbReference>
<dbReference type="InterPro" id="IPR046342">
    <property type="entry name" value="CBS_dom_sf"/>
</dbReference>
<feature type="domain" description="CBS" evidence="4">
    <location>
        <begin position="171"/>
        <end position="227"/>
    </location>
</feature>
<sequence length="637" mass="73055">MSNIIAERVYDFLKNFPPFSFLERQELLEISGKVKVIYLEKNEFVFKEGETTHNHFYIVKDGAIGILREQNTILVDQCDEGDIFGIRALIRKGDYFLSAQAIEESIVYSISSELLERIIETNNEANKFLITSFATNTRNPYSNENKGVLFTYATDLKPGQFDFTEIQSVQYSKHPVTCSLTSTIQQAATIMARNRVGSIVIEKNKKPYGIITDKDLRLKVATGNYKIEDNVQQIMSRPVITYPPDITIAEAQIAMIQHGITHLCITEDGTPGSMLTGVLSEHDILVVHGNNPSVLIKEIKRSDTTESLKYIRNKAQQLLKGYLEQNIPVFFISKIISKINEAVTEKVIRFSVNEMESPPPVTFGWLSLGSQGRKEQLLFTDQDNALVFENVAEENYKETKKYFLTLSKKVTDKLHVIGFEYCPANMMASNPKWCLSVNEWKKQFNNWIVKPDEKKIMLSTIFFDYDIVYGNKKLIDEMSDSIFTSIGTYTIFLNFLGLNALKNPPPLGFFRQFLVEETGEHKDQFDIKARALMPLVDAARLLILSHSIKNYNNTILRFEKLIEIEPQNRDLYISCINAFKILLRFRTVHGLQQESSGRFIDLNSLGKSDRLKLKSCFKPIKEIQELIRVRFQLSHLM</sequence>
<reference evidence="5" key="1">
    <citation type="submission" date="2022-03" db="EMBL/GenBank/DDBJ databases">
        <title>Description of Abyssus ytuae gen. nov., sp. nov., a novel member of the family Flavobacteriaceae isolated from the sediment of Mariana Trench.</title>
        <authorList>
            <person name="Zhang J."/>
            <person name="Xu X."/>
        </authorList>
    </citation>
    <scope>NUCLEOTIDE SEQUENCE</scope>
    <source>
        <strain evidence="5">MT3330</strain>
    </source>
</reference>
<dbReference type="SUPFAM" id="SSF54631">
    <property type="entry name" value="CBS-domain pair"/>
    <property type="match status" value="1"/>
</dbReference>
<dbReference type="SUPFAM" id="SSF51206">
    <property type="entry name" value="cAMP-binding domain-like"/>
    <property type="match status" value="1"/>
</dbReference>
<dbReference type="Proteomes" id="UP000831290">
    <property type="component" value="Chromosome"/>
</dbReference>
<dbReference type="CDD" id="cd04587">
    <property type="entry name" value="CBS_pair_CAP-ED_NT_Pol-beta-like_DUF294_assoc"/>
    <property type="match status" value="1"/>
</dbReference>
<evidence type="ECO:0000259" key="4">
    <source>
        <dbReference type="PROSITE" id="PS51371"/>
    </source>
</evidence>
<dbReference type="PANTHER" id="PTHR43080">
    <property type="entry name" value="CBS DOMAIN-CONTAINING PROTEIN CBSX3, MITOCHONDRIAL"/>
    <property type="match status" value="1"/>
</dbReference>
<accession>A0A9E6ZUQ4</accession>
<dbReference type="RefSeq" id="WP_255842389.1">
    <property type="nucleotide sequence ID" value="NZ_CP094358.1"/>
</dbReference>
<dbReference type="PROSITE" id="PS50042">
    <property type="entry name" value="CNMP_BINDING_3"/>
    <property type="match status" value="1"/>
</dbReference>
<organism evidence="5 6">
    <name type="scientific">Abyssalbus ytuae</name>
    <dbReference type="NCBI Taxonomy" id="2926907"/>
    <lineage>
        <taxon>Bacteria</taxon>
        <taxon>Pseudomonadati</taxon>
        <taxon>Bacteroidota</taxon>
        <taxon>Flavobacteriia</taxon>
        <taxon>Flavobacteriales</taxon>
        <taxon>Flavobacteriaceae</taxon>
        <taxon>Abyssalbus</taxon>
    </lineage>
</organism>
<keyword evidence="6" id="KW-1185">Reference proteome</keyword>